<dbReference type="Proteomes" id="UP001163321">
    <property type="component" value="Chromosome 9"/>
</dbReference>
<evidence type="ECO:0000313" key="1">
    <source>
        <dbReference type="EMBL" id="KAI9906151.1"/>
    </source>
</evidence>
<proteinExistence type="predicted"/>
<keyword evidence="2" id="KW-1185">Reference proteome</keyword>
<name>A0ACC0VK34_9STRA</name>
<dbReference type="EMBL" id="CM047588">
    <property type="protein sequence ID" value="KAI9906151.1"/>
    <property type="molecule type" value="Genomic_DNA"/>
</dbReference>
<sequence length="149" mass="17108">MLNPQFVELEQKMEFDKVSVAHNHAAWYMKDILGKVSNFALQKLAEQGKSALKVPTDEDCSGMFECTWFLPCKHIIARKIDSGKGTELSDIGQQWWLECDSAVADSSDEEAAVELSPRSTALEICRKNSTLRSLPQFQLSRQDWRRWLW</sequence>
<comment type="caution">
    <text evidence="1">The sequence shown here is derived from an EMBL/GenBank/DDBJ whole genome shotgun (WGS) entry which is preliminary data.</text>
</comment>
<accession>A0ACC0VK34</accession>
<evidence type="ECO:0000313" key="2">
    <source>
        <dbReference type="Proteomes" id="UP001163321"/>
    </source>
</evidence>
<protein>
    <submittedName>
        <fullName evidence="1">Uncharacterized protein</fullName>
    </submittedName>
</protein>
<organism evidence="1 2">
    <name type="scientific">Peronosclerospora sorghi</name>
    <dbReference type="NCBI Taxonomy" id="230839"/>
    <lineage>
        <taxon>Eukaryota</taxon>
        <taxon>Sar</taxon>
        <taxon>Stramenopiles</taxon>
        <taxon>Oomycota</taxon>
        <taxon>Peronosporomycetes</taxon>
        <taxon>Peronosporales</taxon>
        <taxon>Peronosporaceae</taxon>
        <taxon>Peronosclerospora</taxon>
    </lineage>
</organism>
<gene>
    <name evidence="1" type="ORF">PsorP6_014133</name>
</gene>
<reference evidence="1 2" key="1">
    <citation type="journal article" date="2022" name="bioRxiv">
        <title>The genome of the oomycete Peronosclerospora sorghi, a cosmopolitan pathogen of maize and sorghum, is inflated with dispersed pseudogenes.</title>
        <authorList>
            <person name="Fletcher K."/>
            <person name="Martin F."/>
            <person name="Isakeit T."/>
            <person name="Cavanaugh K."/>
            <person name="Magill C."/>
            <person name="Michelmore R."/>
        </authorList>
    </citation>
    <scope>NUCLEOTIDE SEQUENCE [LARGE SCALE GENOMIC DNA]</scope>
    <source>
        <strain evidence="1">P6</strain>
    </source>
</reference>